<keyword evidence="9" id="KW-0274">FAD</keyword>
<evidence type="ECO:0000256" key="12">
    <source>
        <dbReference type="ARBA" id="ARBA00023027"/>
    </source>
</evidence>
<evidence type="ECO:0000256" key="4">
    <source>
        <dbReference type="ARBA" id="ARBA00004406"/>
    </source>
</evidence>
<dbReference type="EC" id="1.3.99.23" evidence="15"/>
<keyword evidence="12" id="KW-0520">NAD</keyword>
<organism evidence="18 19">
    <name type="scientific">Pan troglodytes</name>
    <name type="common">Chimpanzee</name>
    <dbReference type="NCBI Taxonomy" id="9598"/>
    <lineage>
        <taxon>Eukaryota</taxon>
        <taxon>Metazoa</taxon>
        <taxon>Chordata</taxon>
        <taxon>Craniata</taxon>
        <taxon>Vertebrata</taxon>
        <taxon>Euteleostomi</taxon>
        <taxon>Mammalia</taxon>
        <taxon>Eutheria</taxon>
        <taxon>Euarchontoglires</taxon>
        <taxon>Primates</taxon>
        <taxon>Haplorrhini</taxon>
        <taxon>Catarrhini</taxon>
        <taxon>Hominidae</taxon>
        <taxon>Pan</taxon>
    </lineage>
</organism>
<evidence type="ECO:0000256" key="9">
    <source>
        <dbReference type="ARBA" id="ARBA00022827"/>
    </source>
</evidence>
<keyword evidence="7" id="KW-0732">Signal</keyword>
<evidence type="ECO:0000256" key="11">
    <source>
        <dbReference type="ARBA" id="ARBA00023002"/>
    </source>
</evidence>
<evidence type="ECO:0000256" key="14">
    <source>
        <dbReference type="ARBA" id="ARBA00023136"/>
    </source>
</evidence>
<feature type="non-terminal residue" evidence="18">
    <location>
        <position position="1"/>
    </location>
</feature>
<dbReference type="EMBL" id="NBAG03000309">
    <property type="protein sequence ID" value="PNI42505.1"/>
    <property type="molecule type" value="Genomic_DNA"/>
</dbReference>
<evidence type="ECO:0000256" key="2">
    <source>
        <dbReference type="ARBA" id="ARBA00001937"/>
    </source>
</evidence>
<evidence type="ECO:0000313" key="19">
    <source>
        <dbReference type="Proteomes" id="UP000236370"/>
    </source>
</evidence>
<dbReference type="SUPFAM" id="SSF51905">
    <property type="entry name" value="FAD/NAD(P)-binding domain"/>
    <property type="match status" value="1"/>
</dbReference>
<keyword evidence="11" id="KW-0560">Oxidoreductase</keyword>
<evidence type="ECO:0000256" key="7">
    <source>
        <dbReference type="ARBA" id="ARBA00022729"/>
    </source>
</evidence>
<comment type="cofactor">
    <cofactor evidence="3">
        <name>FAD</name>
        <dbReference type="ChEBI" id="CHEBI:57692"/>
    </cofactor>
</comment>
<dbReference type="InterPro" id="IPR052206">
    <property type="entry name" value="Retinol_saturase"/>
</dbReference>
<keyword evidence="6" id="KW-0285">Flavoprotein</keyword>
<evidence type="ECO:0000256" key="17">
    <source>
        <dbReference type="ARBA" id="ARBA00048815"/>
    </source>
</evidence>
<name>A0A2J8L5G1_PANTR</name>
<dbReference type="PANTHER" id="PTHR46091">
    <property type="entry name" value="BLR7054 PROTEIN"/>
    <property type="match status" value="1"/>
</dbReference>
<evidence type="ECO:0000256" key="10">
    <source>
        <dbReference type="ARBA" id="ARBA00022857"/>
    </source>
</evidence>
<protein>
    <recommendedName>
        <fullName evidence="16">All-trans-retinol 13,14-reductase</fullName>
        <ecNumber evidence="15">1.3.99.23</ecNumber>
    </recommendedName>
</protein>
<evidence type="ECO:0000256" key="13">
    <source>
        <dbReference type="ARBA" id="ARBA00023098"/>
    </source>
</evidence>
<keyword evidence="14" id="KW-0472">Membrane</keyword>
<comment type="cofactor">
    <cofactor evidence="1">
        <name>NAD(+)</name>
        <dbReference type="ChEBI" id="CHEBI:57540"/>
    </cofactor>
</comment>
<comment type="catalytic activity">
    <reaction evidence="17">
        <text>all-trans-13,14-dihydroretinol + A = all-trans-retinol + AH2</text>
        <dbReference type="Rhea" id="RHEA:19193"/>
        <dbReference type="ChEBI" id="CHEBI:13193"/>
        <dbReference type="ChEBI" id="CHEBI:17336"/>
        <dbReference type="ChEBI" id="CHEBI:17499"/>
        <dbReference type="ChEBI" id="CHEBI:52075"/>
        <dbReference type="EC" id="1.3.99.23"/>
    </reaction>
</comment>
<evidence type="ECO:0000256" key="16">
    <source>
        <dbReference type="ARBA" id="ARBA00041141"/>
    </source>
</evidence>
<keyword evidence="13" id="KW-0443">Lipid metabolism</keyword>
<comment type="subcellular location">
    <subcellularLocation>
        <location evidence="4">Endoplasmic reticulum membrane</location>
        <topology evidence="4">Peripheral membrane protein</topology>
    </subcellularLocation>
</comment>
<reference evidence="18 19" key="1">
    <citation type="submission" date="2017-12" db="EMBL/GenBank/DDBJ databases">
        <title>High-resolution comparative analysis of great ape genomes.</title>
        <authorList>
            <person name="Pollen A."/>
            <person name="Hastie A."/>
            <person name="Hormozdiari F."/>
            <person name="Dougherty M."/>
            <person name="Liu R."/>
            <person name="Chaisson M."/>
            <person name="Hoppe E."/>
            <person name="Hill C."/>
            <person name="Pang A."/>
            <person name="Hillier L."/>
            <person name="Baker C."/>
            <person name="Armstrong J."/>
            <person name="Shendure J."/>
            <person name="Paten B."/>
            <person name="Wilson R."/>
            <person name="Chao H."/>
            <person name="Schneider V."/>
            <person name="Ventura M."/>
            <person name="Kronenberg Z."/>
            <person name="Murali S."/>
            <person name="Gordon D."/>
            <person name="Cantsilieris S."/>
            <person name="Munson K."/>
            <person name="Nelson B."/>
            <person name="Raja A."/>
            <person name="Underwood J."/>
            <person name="Diekhans M."/>
            <person name="Fiddes I."/>
            <person name="Haussler D."/>
            <person name="Eichler E."/>
        </authorList>
    </citation>
    <scope>NUCLEOTIDE SEQUENCE [LARGE SCALE GENOMIC DNA]</scope>
    <source>
        <strain evidence="18">Yerkes chimp pedigree #C0471</strain>
    </source>
</reference>
<proteinExistence type="inferred from homology"/>
<dbReference type="Gene3D" id="3.50.50.60">
    <property type="entry name" value="FAD/NAD(P)-binding domain"/>
    <property type="match status" value="1"/>
</dbReference>
<dbReference type="GO" id="GO:0005789">
    <property type="term" value="C:endoplasmic reticulum membrane"/>
    <property type="evidence" value="ECO:0007669"/>
    <property type="project" value="UniProtKB-SubCell"/>
</dbReference>
<evidence type="ECO:0000256" key="6">
    <source>
        <dbReference type="ARBA" id="ARBA00022630"/>
    </source>
</evidence>
<evidence type="ECO:0000256" key="15">
    <source>
        <dbReference type="ARBA" id="ARBA00038979"/>
    </source>
</evidence>
<evidence type="ECO:0000256" key="5">
    <source>
        <dbReference type="ARBA" id="ARBA00005855"/>
    </source>
</evidence>
<evidence type="ECO:0000256" key="8">
    <source>
        <dbReference type="ARBA" id="ARBA00022824"/>
    </source>
</evidence>
<evidence type="ECO:0000256" key="1">
    <source>
        <dbReference type="ARBA" id="ARBA00001911"/>
    </source>
</evidence>
<dbReference type="InterPro" id="IPR036188">
    <property type="entry name" value="FAD/NAD-bd_sf"/>
</dbReference>
<evidence type="ECO:0000256" key="3">
    <source>
        <dbReference type="ARBA" id="ARBA00001974"/>
    </source>
</evidence>
<gene>
    <name evidence="18" type="ORF">CK820_G0032477</name>
</gene>
<dbReference type="AlphaFoldDB" id="A0A2J8L5G1"/>
<keyword evidence="10" id="KW-0521">NADP</keyword>
<comment type="caution">
    <text evidence="18">The sequence shown here is derived from an EMBL/GenBank/DDBJ whole genome shotgun (WGS) entry which is preliminary data.</text>
</comment>
<keyword evidence="8" id="KW-0256">Endoplasmic reticulum</keyword>
<dbReference type="Proteomes" id="UP000236370">
    <property type="component" value="Unassembled WGS sequence"/>
</dbReference>
<dbReference type="GO" id="GO:0051786">
    <property type="term" value="F:all-trans-retinol 13,14-reductase activity"/>
    <property type="evidence" value="ECO:0007669"/>
    <property type="project" value="UniProtKB-EC"/>
</dbReference>
<evidence type="ECO:0000313" key="18">
    <source>
        <dbReference type="EMBL" id="PNI42505.1"/>
    </source>
</evidence>
<comment type="similarity">
    <text evidence="5">Belongs to the carotenoid/retinoid oxidoreductase family. CrtISO subfamily.</text>
</comment>
<accession>A0A2J8L5G1</accession>
<dbReference type="PANTHER" id="PTHR46091:SF1">
    <property type="entry name" value="ALL-TRANS-RETINOL 13,14-REDUCTASE"/>
    <property type="match status" value="1"/>
</dbReference>
<sequence>FHTIPVIQRAGGAVLTKATVQSVLLDSAGKACGVSVKKGHELVNIYCPIVVSNAGLFNTYEHLLPGNARCLPGKRRVCTAPLAGSPMCPLLEPTCSVWVMLLLFLAGPLIVLKQQGENATSNIILTLAFNVGETEAHTD</sequence>
<comment type="cofactor">
    <cofactor evidence="2">
        <name>NADP(+)</name>
        <dbReference type="ChEBI" id="CHEBI:58349"/>
    </cofactor>
</comment>